<evidence type="ECO:0000313" key="1">
    <source>
        <dbReference type="EMBL" id="PAX52054.1"/>
    </source>
</evidence>
<keyword evidence="2" id="KW-1185">Reference proteome</keyword>
<dbReference type="EMBL" id="NTFS01000289">
    <property type="protein sequence ID" value="PAX52054.1"/>
    <property type="molecule type" value="Genomic_DNA"/>
</dbReference>
<sequence length="78" mass="9114">MKTGITLETYKGEPVCPECGWLEVKKDNEHGFYSCLSCGATWALDRDDPDYEECDDELEVFDHEQGTWKKIWVKSDEY</sequence>
<evidence type="ECO:0000313" key="2">
    <source>
        <dbReference type="Proteomes" id="UP000218238"/>
    </source>
</evidence>
<dbReference type="AlphaFoldDB" id="A0A2A2TE72"/>
<organism evidence="1 2">
    <name type="scientific">Brunnivagina elsteri CCALA 953</name>
    <dbReference type="NCBI Taxonomy" id="987040"/>
    <lineage>
        <taxon>Bacteria</taxon>
        <taxon>Bacillati</taxon>
        <taxon>Cyanobacteriota</taxon>
        <taxon>Cyanophyceae</taxon>
        <taxon>Nostocales</taxon>
        <taxon>Calotrichaceae</taxon>
        <taxon>Brunnivagina</taxon>
    </lineage>
</organism>
<dbReference type="SUPFAM" id="SSF57783">
    <property type="entry name" value="Zinc beta-ribbon"/>
    <property type="match status" value="1"/>
</dbReference>
<reference evidence="1 2" key="1">
    <citation type="submission" date="2017-08" db="EMBL/GenBank/DDBJ databases">
        <title>Draft genome sequence of filamentous cyanobacterium Calothrix elsteri CCALA 953.</title>
        <authorList>
            <person name="Gagunashvili A.N."/>
            <person name="Elster J."/>
            <person name="Andresson O.S."/>
        </authorList>
    </citation>
    <scope>NUCLEOTIDE SEQUENCE [LARGE SCALE GENOMIC DNA]</scope>
    <source>
        <strain evidence="1 2">CCALA 953</strain>
    </source>
</reference>
<proteinExistence type="predicted"/>
<gene>
    <name evidence="1" type="ORF">CK510_21345</name>
</gene>
<name>A0A2A2TE72_9CYAN</name>
<accession>A0A2A2TE72</accession>
<dbReference type="Proteomes" id="UP000218238">
    <property type="component" value="Unassembled WGS sequence"/>
</dbReference>
<comment type="caution">
    <text evidence="1">The sequence shown here is derived from an EMBL/GenBank/DDBJ whole genome shotgun (WGS) entry which is preliminary data.</text>
</comment>
<protein>
    <submittedName>
        <fullName evidence="1">Uncharacterized protein</fullName>
    </submittedName>
</protein>
<dbReference type="RefSeq" id="WP_095723617.1">
    <property type="nucleotide sequence ID" value="NZ_NTFS01000289.1"/>
</dbReference>